<dbReference type="Pfam" id="PF02336">
    <property type="entry name" value="Denso_VP4"/>
    <property type="match status" value="1"/>
</dbReference>
<dbReference type="InterPro" id="IPR016184">
    <property type="entry name" value="Capsid/spike_ssDNA_virus"/>
</dbReference>
<proteinExistence type="predicted"/>
<dbReference type="EMBL" id="KX145609">
    <property type="protein sequence ID" value="ARV85895.1"/>
    <property type="molecule type" value="Genomic_DNA"/>
</dbReference>
<feature type="region of interest" description="Disordered" evidence="1">
    <location>
        <begin position="122"/>
        <end position="162"/>
    </location>
</feature>
<dbReference type="InterPro" id="IPR003433">
    <property type="entry name" value="Capsid_VP4_densovirus"/>
</dbReference>
<evidence type="ECO:0000313" key="2">
    <source>
        <dbReference type="EMBL" id="ARV85895.1"/>
    </source>
</evidence>
<dbReference type="GO" id="GO:0005198">
    <property type="term" value="F:structural molecule activity"/>
    <property type="evidence" value="ECO:0007669"/>
    <property type="project" value="InterPro"/>
</dbReference>
<organism evidence="2">
    <name type="scientific">Planococcus citri densovirus</name>
    <dbReference type="NCBI Taxonomy" id="159153"/>
    <lineage>
        <taxon>Viruses</taxon>
        <taxon>Monodnaviria</taxon>
        <taxon>Shotokuvirae</taxon>
        <taxon>Cossaviricota</taxon>
        <taxon>Quintoviricetes</taxon>
        <taxon>Piccovirales</taxon>
        <taxon>Parvoviridae</taxon>
        <taxon>Densovirinae</taxon>
        <taxon>Scindoambidensovirus</taxon>
        <taxon>Scindoambidensovirus hemipteran1</taxon>
    </lineage>
</organism>
<dbReference type="SUPFAM" id="SSF88645">
    <property type="entry name" value="ssDNA viruses"/>
    <property type="match status" value="1"/>
</dbReference>
<feature type="region of interest" description="Disordered" evidence="1">
    <location>
        <begin position="47"/>
        <end position="74"/>
    </location>
</feature>
<evidence type="ECO:0000256" key="1">
    <source>
        <dbReference type="SAM" id="MobiDB-lite"/>
    </source>
</evidence>
<feature type="compositionally biased region" description="Pro residues" evidence="1">
    <location>
        <begin position="1"/>
        <end position="15"/>
    </location>
</feature>
<reference evidence="2" key="1">
    <citation type="submission" date="2016-04" db="EMBL/GenBank/DDBJ databases">
        <title>Investigation of virus gene expression using insect transcriptome data.</title>
        <authorList>
            <consortium name="The 1KITE consortium"/>
            <person name="Zhou C."/>
            <person name="Liu S."/>
            <person name="Song W."/>
            <person name="Meng G."/>
            <person name="Yang C."/>
            <person name="Ma J."/>
            <person name="Wang L."/>
            <person name="Gao S."/>
            <person name="Zhao Y."/>
            <person name="Wang H."/>
            <person name="Zhou X."/>
        </authorList>
    </citation>
    <scope>NUCLEOTIDE SEQUENCE</scope>
    <source>
        <strain evidence="2">PcDNV_1KITE</strain>
    </source>
</reference>
<protein>
    <submittedName>
        <fullName evidence="2">Structural protein</fullName>
    </submittedName>
</protein>
<feature type="region of interest" description="Disordered" evidence="1">
    <location>
        <begin position="1"/>
        <end position="21"/>
    </location>
</feature>
<name>A0A218L3N3_9VIRU</name>
<sequence length="561" mass="61925">MAPKRIPPLKAPPNERPNWERLNEGQRRYAWEQYNLARVRRGEKFTSPVISEQQSAPIAPIEHPVNNADDSDDEVGGPIEVQAEVHEHPPDIESEDEGLEYLDDFDFDLQNELMAQVPGTGTAMEVGSTTGNASSAKRKAESAGGIGKKRPGTGHDTEDSGASISAEIPWNRLFMYMNPSEYSLLPSGSSVIDLHIKIRQRNVRVAFQTNSTTSELATLNQNKNAIFADGLLQYAGGENVAPTAFAANQAMIPTAITTELTNSAYNQFVDQFYGVQNTNDGFLTGSPRHQFGIPYILPFYYAMQNSVNDSSLSGWPCLQEYYHEFNADETSNTVFLERHYKPKMGLITTPIDAIINAYPQYGASTGTVQIAKGTGLSNANTLTNYSNVLGAPTQLALRDDDTSTNAFENAARDTYFSSLTFPYQINQIIEKDQIFTTGLRHESNNSASQPSLHIGIQPVPALTTTSIPSTSIDNQFTDTQCYWEVICTAKVKVMYPTRRPLATVANVSSHQLFWRMCDDTGVEYDLLPQYTMRDGLYVTKATTPPGSVARASVPPVLQRNK</sequence>
<accession>A0A218L3N3</accession>